<evidence type="ECO:0000313" key="1">
    <source>
        <dbReference type="EMBL" id="PNY64627.1"/>
    </source>
</evidence>
<protein>
    <submittedName>
        <fullName evidence="1">Iron(III) transporter permease</fullName>
    </submittedName>
</protein>
<name>A0A2K3TKB9_ECOLX</name>
<accession>A0A2K3TKB9</accession>
<gene>
    <name evidence="1" type="ORF">C2M16_28225</name>
</gene>
<comment type="caution">
    <text evidence="1">The sequence shown here is derived from an EMBL/GenBank/DDBJ whole genome shotgun (WGS) entry which is preliminary data.</text>
</comment>
<proteinExistence type="predicted"/>
<sequence>MSSALLVFTDAMKELPVTLLY</sequence>
<reference evidence="1 2" key="1">
    <citation type="submission" date="2018-01" db="EMBL/GenBank/DDBJ databases">
        <title>Draft Genomic Sequencing Of Potential Extraintestinal Pathogenic Escherichia coli B8S18 Isolated From Retail Chicken Skin.</title>
        <authorList>
            <person name="Xu A."/>
            <person name="Tilman S."/>
            <person name="Wisser-Parker K."/>
            <person name="Sheen S."/>
            <person name="Sommers C."/>
        </authorList>
    </citation>
    <scope>NUCLEOTIDE SEQUENCE [LARGE SCALE GENOMIC DNA]</scope>
    <source>
        <strain evidence="1 2">B8S18Com</strain>
    </source>
</reference>
<dbReference type="AlphaFoldDB" id="A0A2K3TKB9"/>
<evidence type="ECO:0000313" key="2">
    <source>
        <dbReference type="Proteomes" id="UP000236598"/>
    </source>
</evidence>
<organism evidence="1 2">
    <name type="scientific">Escherichia coli</name>
    <dbReference type="NCBI Taxonomy" id="562"/>
    <lineage>
        <taxon>Bacteria</taxon>
        <taxon>Pseudomonadati</taxon>
        <taxon>Pseudomonadota</taxon>
        <taxon>Gammaproteobacteria</taxon>
        <taxon>Enterobacterales</taxon>
        <taxon>Enterobacteriaceae</taxon>
        <taxon>Escherichia</taxon>
    </lineage>
</organism>
<dbReference type="Proteomes" id="UP000236598">
    <property type="component" value="Unassembled WGS sequence"/>
</dbReference>
<dbReference type="EMBL" id="PPHQ01000115">
    <property type="protein sequence ID" value="PNY64627.1"/>
    <property type="molecule type" value="Genomic_DNA"/>
</dbReference>
<feature type="non-terminal residue" evidence="1">
    <location>
        <position position="21"/>
    </location>
</feature>